<reference evidence="2" key="1">
    <citation type="journal article" date="2013" name="Genome Res.">
        <title>A second-generation assembly of the Drosophila simulans genome provides new insights into patterns of lineage-specific divergence.</title>
        <authorList>
            <person name="Hu T.T."/>
            <person name="Eisen M.B."/>
            <person name="Thornton K.R."/>
            <person name="Andolfatto P."/>
        </authorList>
    </citation>
    <scope>NUCLEOTIDE SEQUENCE [LARGE SCALE GENOMIC DNA]</scope>
    <source>
        <strain evidence="2">W501</strain>
    </source>
</reference>
<dbReference type="Bgee" id="FBgn0182034">
    <property type="expression patterns" value="Expressed in male reproductive system and 2 other cell types or tissues"/>
</dbReference>
<dbReference type="OrthoDB" id="7243985at2759"/>
<evidence type="ECO:0000313" key="2">
    <source>
        <dbReference type="EMBL" id="KMY91970.1"/>
    </source>
</evidence>
<dbReference type="AlphaFoldDB" id="A0A0J9TV92"/>
<protein>
    <submittedName>
        <fullName evidence="2">Uncharacterized protein</fullName>
    </submittedName>
</protein>
<dbReference type="Proteomes" id="UP000035880">
    <property type="component" value="Chromosome 2R"/>
</dbReference>
<dbReference type="EMBL" id="CM002911">
    <property type="protein sequence ID" value="KMY91970.1"/>
    <property type="molecule type" value="Genomic_DNA"/>
</dbReference>
<accession>A0A0J9TV92</accession>
<keyword evidence="1" id="KW-0812">Transmembrane</keyword>
<keyword evidence="1" id="KW-1133">Transmembrane helix</keyword>
<dbReference type="KEGG" id="dsi:Dsimw501_GD10260"/>
<reference evidence="2" key="2">
    <citation type="submission" date="2014-06" db="EMBL/GenBank/DDBJ databases">
        <authorList>
            <person name="Hu T."/>
            <person name="Eisen M.B."/>
            <person name="Thornton K.R."/>
            <person name="Andolfatto P."/>
        </authorList>
    </citation>
    <scope>NUCLEOTIDE SEQUENCE</scope>
    <source>
        <strain evidence="2">W501</strain>
    </source>
</reference>
<keyword evidence="1" id="KW-0472">Membrane</keyword>
<sequence>MHKTWNKAFHKRKLWRSVSKPGKLVYYMQPLVEHLFDTWMQPLPFPTLLKFIYSWVLIFFIMIPMLYPLLVLLSYYGIFQYAAEEHFGLETPEKWDLLGAAARLWHFEVTNRKYLLRLYAHGAVLRLQLSEQPESLDPYLRVLLEEELA</sequence>
<feature type="transmembrane region" description="Helical" evidence="1">
    <location>
        <begin position="52"/>
        <end position="76"/>
    </location>
</feature>
<gene>
    <name evidence="2" type="primary">Dsim\GD10260</name>
    <name evidence="2" type="ORF">Dsimw501_GD10260</name>
</gene>
<evidence type="ECO:0000256" key="1">
    <source>
        <dbReference type="SAM" id="Phobius"/>
    </source>
</evidence>
<name>A0A0J9TV92_DROSI</name>
<reference evidence="2" key="3">
    <citation type="submission" date="2015-04" db="EMBL/GenBank/DDBJ databases">
        <authorList>
            <consortium name="FlyBase"/>
        </authorList>
    </citation>
    <scope>NUCLEOTIDE SEQUENCE</scope>
    <source>
        <strain evidence="2">W501</strain>
    </source>
</reference>
<proteinExistence type="predicted"/>
<organism evidence="2">
    <name type="scientific">Drosophila simulans</name>
    <name type="common">Fruit fly</name>
    <dbReference type="NCBI Taxonomy" id="7240"/>
    <lineage>
        <taxon>Eukaryota</taxon>
        <taxon>Metazoa</taxon>
        <taxon>Ecdysozoa</taxon>
        <taxon>Arthropoda</taxon>
        <taxon>Hexapoda</taxon>
        <taxon>Insecta</taxon>
        <taxon>Pterygota</taxon>
        <taxon>Neoptera</taxon>
        <taxon>Endopterygota</taxon>
        <taxon>Diptera</taxon>
        <taxon>Brachycera</taxon>
        <taxon>Muscomorpha</taxon>
        <taxon>Ephydroidea</taxon>
        <taxon>Drosophilidae</taxon>
        <taxon>Drosophila</taxon>
        <taxon>Sophophora</taxon>
    </lineage>
</organism>